<dbReference type="EMBL" id="JAUSTP010000034">
    <property type="protein sequence ID" value="MDQ0191209.1"/>
    <property type="molecule type" value="Genomic_DNA"/>
</dbReference>
<evidence type="ECO:0000313" key="7">
    <source>
        <dbReference type="EMBL" id="MDQ0191209.1"/>
    </source>
</evidence>
<name>A0ABT9XMF8_9BACL</name>
<proteinExistence type="inferred from homology"/>
<feature type="active site" evidence="4">
    <location>
        <position position="235"/>
    </location>
</feature>
<protein>
    <recommendedName>
        <fullName evidence="3">Aldehyde dehydrogenase</fullName>
    </recommendedName>
</protein>
<dbReference type="Gene3D" id="3.40.309.10">
    <property type="entry name" value="Aldehyde Dehydrogenase, Chain A, domain 2"/>
    <property type="match status" value="1"/>
</dbReference>
<dbReference type="CDD" id="cd07099">
    <property type="entry name" value="ALDH_DDALDH"/>
    <property type="match status" value="1"/>
</dbReference>
<evidence type="ECO:0000313" key="8">
    <source>
        <dbReference type="Proteomes" id="UP001232973"/>
    </source>
</evidence>
<dbReference type="Pfam" id="PF00171">
    <property type="entry name" value="Aldedh"/>
    <property type="match status" value="1"/>
</dbReference>
<dbReference type="SUPFAM" id="SSF53720">
    <property type="entry name" value="ALDH-like"/>
    <property type="match status" value="1"/>
</dbReference>
<dbReference type="InterPro" id="IPR016161">
    <property type="entry name" value="Ald_DH/histidinol_DH"/>
</dbReference>
<gene>
    <name evidence="7" type="ORF">J2S03_003078</name>
</gene>
<comment type="caution">
    <text evidence="7">The sequence shown here is derived from an EMBL/GenBank/DDBJ whole genome shotgun (WGS) entry which is preliminary data.</text>
</comment>
<evidence type="ECO:0000256" key="4">
    <source>
        <dbReference type="PROSITE-ProRule" id="PRU10007"/>
    </source>
</evidence>
<dbReference type="InterPro" id="IPR015590">
    <property type="entry name" value="Aldehyde_DH_dom"/>
</dbReference>
<evidence type="ECO:0000256" key="1">
    <source>
        <dbReference type="ARBA" id="ARBA00009986"/>
    </source>
</evidence>
<dbReference type="InterPro" id="IPR012394">
    <property type="entry name" value="Aldehyde_DH_NAD(P)"/>
</dbReference>
<comment type="similarity">
    <text evidence="1 3 5">Belongs to the aldehyde dehydrogenase family.</text>
</comment>
<evidence type="ECO:0000256" key="3">
    <source>
        <dbReference type="PIRNR" id="PIRNR036492"/>
    </source>
</evidence>
<dbReference type="PIRSF" id="PIRSF036492">
    <property type="entry name" value="ALDH"/>
    <property type="match status" value="1"/>
</dbReference>
<dbReference type="InterPro" id="IPR016163">
    <property type="entry name" value="Ald_DH_C"/>
</dbReference>
<keyword evidence="8" id="KW-1185">Reference proteome</keyword>
<feature type="domain" description="Aldehyde dehydrogenase" evidence="6">
    <location>
        <begin position="5"/>
        <end position="459"/>
    </location>
</feature>
<keyword evidence="2 3" id="KW-0560">Oxidoreductase</keyword>
<evidence type="ECO:0000256" key="5">
    <source>
        <dbReference type="RuleBase" id="RU003345"/>
    </source>
</evidence>
<reference evidence="7 8" key="1">
    <citation type="submission" date="2023-07" db="EMBL/GenBank/DDBJ databases">
        <title>Genomic Encyclopedia of Type Strains, Phase IV (KMG-IV): sequencing the most valuable type-strain genomes for metagenomic binning, comparative biology and taxonomic classification.</title>
        <authorList>
            <person name="Goeker M."/>
        </authorList>
    </citation>
    <scope>NUCLEOTIDE SEQUENCE [LARGE SCALE GENOMIC DNA]</scope>
    <source>
        <strain evidence="7 8">DSM 4006</strain>
    </source>
</reference>
<dbReference type="Proteomes" id="UP001232973">
    <property type="component" value="Unassembled WGS sequence"/>
</dbReference>
<dbReference type="InterPro" id="IPR029510">
    <property type="entry name" value="Ald_DH_CS_GLU"/>
</dbReference>
<dbReference type="PANTHER" id="PTHR11699">
    <property type="entry name" value="ALDEHYDE DEHYDROGENASE-RELATED"/>
    <property type="match status" value="1"/>
</dbReference>
<accession>A0ABT9XMF8</accession>
<dbReference type="PROSITE" id="PS00687">
    <property type="entry name" value="ALDEHYDE_DEHYDR_GLU"/>
    <property type="match status" value="1"/>
</dbReference>
<dbReference type="RefSeq" id="WP_274456904.1">
    <property type="nucleotide sequence ID" value="NZ_CP067097.1"/>
</dbReference>
<organism evidence="7 8">
    <name type="scientific">Alicyclobacillus cycloheptanicus</name>
    <dbReference type="NCBI Taxonomy" id="1457"/>
    <lineage>
        <taxon>Bacteria</taxon>
        <taxon>Bacillati</taxon>
        <taxon>Bacillota</taxon>
        <taxon>Bacilli</taxon>
        <taxon>Bacillales</taxon>
        <taxon>Alicyclobacillaceae</taxon>
        <taxon>Alicyclobacillus</taxon>
    </lineage>
</organism>
<sequence length="511" mass="56297">MTATHLPVMNPATLQPLGDVPVCPEADVATIYQQARAAFATWRATQIAERLSYFARLRTYVVDHLDELAREVAEETGKPATEVLTTDILPVLEAIRHIEKHAARDLAPQKAPTPILFIGKSSYVEYKPRGVVLVIAPWNFPLQLTLVPMLSALVGGNTVVLKPSEVTPRTGQIVERLFRSTGWPQGVVQVAHGGKDLGAALVEGRPDYIFFTGSVRTGRIIQAAAAKHLIPTTLELGGKDPMIVFADAPVDRAVQAAVWGGLLNAGQVCTSVERIYVERPIYEVFVQKLVAAVRTLRQGTGSDADIGAMTFRHQVDIVRDHVADALARGAQLHTGKPPEQWDLSRGQFIEPMVLTGVTQDMRIMREETFGPVLPVLPFDTEEEAVRLANDSAYGLSSSVWTADLSRGRRVASQLITGNSHVNDVIVSIVNHDLPFGGEGASGIGRYHSTAGLRTFCVQTSVMVDKGRRTREVNWFPYQGKYELFRTLIRSYYGPSRRWGSFLRAYLRLLKK</sequence>
<evidence type="ECO:0000256" key="2">
    <source>
        <dbReference type="ARBA" id="ARBA00023002"/>
    </source>
</evidence>
<dbReference type="Gene3D" id="3.40.605.10">
    <property type="entry name" value="Aldehyde Dehydrogenase, Chain A, domain 1"/>
    <property type="match status" value="1"/>
</dbReference>
<evidence type="ECO:0000259" key="6">
    <source>
        <dbReference type="Pfam" id="PF00171"/>
    </source>
</evidence>
<dbReference type="InterPro" id="IPR016162">
    <property type="entry name" value="Ald_DH_N"/>
</dbReference>